<evidence type="ECO:0000313" key="2">
    <source>
        <dbReference type="Proteomes" id="UP000250266"/>
    </source>
</evidence>
<dbReference type="AlphaFoldDB" id="A0A8E2DWH5"/>
<dbReference type="Proteomes" id="UP000250266">
    <property type="component" value="Unassembled WGS sequence"/>
</dbReference>
<dbReference type="OrthoDB" id="3763355at2759"/>
<name>A0A8E2DWH5_9PEZI</name>
<sequence>DWQAWFLVVQNKALRAGVWKYVDPSVENPPALPELPIPPTPSKINSAAKTYYDLNPDEIQRYNVLQNTYRNEVATYNQIQLPLNSIYDYILATVSKRNLVYVRECSTPHSLLQALRKRLAPTDRGRKLEIQKKLSELYRPPTTERQIDTWLQQWETVYQEAKDLQMDEQRFKEVVEEAETSSSGHVTSLYDLIERFRNWHHVQQATGSLAARNRLSSSAFAIFQGEKPSKGETKAPKGKSPCLCGDIHRFRDCPYICEQLRTPDWKPNPETQKQVDEKI</sequence>
<keyword evidence="2" id="KW-1185">Reference proteome</keyword>
<proteinExistence type="predicted"/>
<reference evidence="1 2" key="1">
    <citation type="journal article" date="2016" name="Nat. Commun.">
        <title>Ectomycorrhizal ecology is imprinted in the genome of the dominant symbiotic fungus Cenococcum geophilum.</title>
        <authorList>
            <consortium name="DOE Joint Genome Institute"/>
            <person name="Peter M."/>
            <person name="Kohler A."/>
            <person name="Ohm R.A."/>
            <person name="Kuo A."/>
            <person name="Krutzmann J."/>
            <person name="Morin E."/>
            <person name="Arend M."/>
            <person name="Barry K.W."/>
            <person name="Binder M."/>
            <person name="Choi C."/>
            <person name="Clum A."/>
            <person name="Copeland A."/>
            <person name="Grisel N."/>
            <person name="Haridas S."/>
            <person name="Kipfer T."/>
            <person name="LaButti K."/>
            <person name="Lindquist E."/>
            <person name="Lipzen A."/>
            <person name="Maire R."/>
            <person name="Meier B."/>
            <person name="Mihaltcheva S."/>
            <person name="Molinier V."/>
            <person name="Murat C."/>
            <person name="Poggeler S."/>
            <person name="Quandt C.A."/>
            <person name="Sperisen C."/>
            <person name="Tritt A."/>
            <person name="Tisserant E."/>
            <person name="Crous P.W."/>
            <person name="Henrissat B."/>
            <person name="Nehls U."/>
            <person name="Egli S."/>
            <person name="Spatafora J.W."/>
            <person name="Grigoriev I.V."/>
            <person name="Martin F.M."/>
        </authorList>
    </citation>
    <scope>NUCLEOTIDE SEQUENCE [LARGE SCALE GENOMIC DNA]</scope>
    <source>
        <strain evidence="1 2">CBS 459.81</strain>
    </source>
</reference>
<dbReference type="EMBL" id="KV746383">
    <property type="protein sequence ID" value="OCK72821.1"/>
    <property type="molecule type" value="Genomic_DNA"/>
</dbReference>
<feature type="non-terminal residue" evidence="1">
    <location>
        <position position="279"/>
    </location>
</feature>
<protein>
    <submittedName>
        <fullName evidence="1">Uncharacterized protein</fullName>
    </submittedName>
</protein>
<gene>
    <name evidence="1" type="ORF">K432DRAFT_256122</name>
</gene>
<evidence type="ECO:0000313" key="1">
    <source>
        <dbReference type="EMBL" id="OCK72821.1"/>
    </source>
</evidence>
<feature type="non-terminal residue" evidence="1">
    <location>
        <position position="1"/>
    </location>
</feature>
<accession>A0A8E2DWH5</accession>
<organism evidence="1 2">
    <name type="scientific">Lepidopterella palustris CBS 459.81</name>
    <dbReference type="NCBI Taxonomy" id="1314670"/>
    <lineage>
        <taxon>Eukaryota</taxon>
        <taxon>Fungi</taxon>
        <taxon>Dikarya</taxon>
        <taxon>Ascomycota</taxon>
        <taxon>Pezizomycotina</taxon>
        <taxon>Dothideomycetes</taxon>
        <taxon>Pleosporomycetidae</taxon>
        <taxon>Mytilinidiales</taxon>
        <taxon>Argynnaceae</taxon>
        <taxon>Lepidopterella</taxon>
    </lineage>
</organism>